<keyword evidence="1" id="KW-1133">Transmembrane helix</keyword>
<keyword evidence="1" id="KW-0472">Membrane</keyword>
<gene>
    <name evidence="2" type="ordered locus">MAGa0150</name>
</gene>
<feature type="transmembrane region" description="Helical" evidence="1">
    <location>
        <begin position="106"/>
        <end position="127"/>
    </location>
</feature>
<accession>D3VPY3</accession>
<feature type="transmembrane region" description="Helical" evidence="1">
    <location>
        <begin position="57"/>
        <end position="86"/>
    </location>
</feature>
<dbReference type="NCBIfam" id="NF045993">
    <property type="entry name" value="MAG0130_MAG3770"/>
    <property type="match status" value="1"/>
</dbReference>
<dbReference type="EMBL" id="FP671138">
    <property type="protein sequence ID" value="CBH40250.1"/>
    <property type="molecule type" value="Genomic_DNA"/>
</dbReference>
<protein>
    <submittedName>
        <fullName evidence="2">Uncharacterized protein</fullName>
    </submittedName>
</protein>
<dbReference type="Proteomes" id="UP000006902">
    <property type="component" value="Chromosome"/>
</dbReference>
<evidence type="ECO:0000313" key="3">
    <source>
        <dbReference type="Proteomes" id="UP000006902"/>
    </source>
</evidence>
<evidence type="ECO:0000313" key="2">
    <source>
        <dbReference type="EMBL" id="CBH40250.1"/>
    </source>
</evidence>
<organism evidence="2 3">
    <name type="scientific">Mycoplasmopsis agalactiae</name>
    <name type="common">Mycoplasma agalactiae</name>
    <dbReference type="NCBI Taxonomy" id="2110"/>
    <lineage>
        <taxon>Bacteria</taxon>
        <taxon>Bacillati</taxon>
        <taxon>Mycoplasmatota</taxon>
        <taxon>Mycoplasmoidales</taxon>
        <taxon>Metamycoplasmataceae</taxon>
        <taxon>Mycoplasmopsis</taxon>
    </lineage>
</organism>
<feature type="transmembrane region" description="Helical" evidence="1">
    <location>
        <begin position="27"/>
        <end position="50"/>
    </location>
</feature>
<evidence type="ECO:0000256" key="1">
    <source>
        <dbReference type="SAM" id="Phobius"/>
    </source>
</evidence>
<keyword evidence="1" id="KW-0812">Transmembrane</keyword>
<sequence>MNKNIKLMNIDIRKIEKLASYDQNKKFRILIIFFLGFLTLLTFFMIMFALVYSKQRILLITFSVVASLSFLLLVFLIGPFCTLLASSKWMNFLMNKKPEENIWSKYHPGNLSIVFNLFIGILVFNMLNGKAMKITKNERKVIESVLLFH</sequence>
<proteinExistence type="predicted"/>
<dbReference type="OrthoDB" id="398567at2"/>
<reference evidence="3" key="1">
    <citation type="journal article" date="2010" name="BMC Genomics">
        <title>Comparative genomic and proteomic analyses of two Mycoplasma agalactiae strains: clues to the macro- and micro-events that are shaping mycoplasma diversity.</title>
        <authorList>
            <person name="Nouvel L.X."/>
            <person name="Sirand-Pugnet P."/>
            <person name="Marenda M.S."/>
            <person name="Sagne E."/>
            <person name="Barbe V."/>
            <person name="Mangenot S."/>
            <person name="Schenowitz C."/>
            <person name="Jacob D."/>
            <person name="Barre A."/>
            <person name="Claverol S."/>
            <person name="Blanchard A."/>
            <person name="Citti C."/>
        </authorList>
    </citation>
    <scope>NUCLEOTIDE SEQUENCE [LARGE SCALE GENOMIC DNA]</scope>
    <source>
        <strain evidence="3">5632</strain>
    </source>
</reference>
<dbReference type="KEGG" id="mal:MAGa0150"/>
<dbReference type="eggNOG" id="ENOG5031ZBG">
    <property type="taxonomic scope" value="Bacteria"/>
</dbReference>
<name>D3VPY3_MYCAA</name>
<dbReference type="RefSeq" id="WP_013021685.1">
    <property type="nucleotide sequence ID" value="NC_013948.1"/>
</dbReference>
<dbReference type="AlphaFoldDB" id="D3VPY3"/>